<dbReference type="Pfam" id="PF12832">
    <property type="entry name" value="MFS_1_like"/>
    <property type="match status" value="1"/>
</dbReference>
<dbReference type="GO" id="GO:0015528">
    <property type="term" value="F:lactose:proton symporter activity"/>
    <property type="evidence" value="ECO:0007669"/>
    <property type="project" value="TreeGrafter"/>
</dbReference>
<evidence type="ECO:0000256" key="3">
    <source>
        <dbReference type="ARBA" id="ARBA00022475"/>
    </source>
</evidence>
<evidence type="ECO:0000259" key="9">
    <source>
        <dbReference type="Pfam" id="PF12832"/>
    </source>
</evidence>
<dbReference type="Gene3D" id="1.20.1250.20">
    <property type="entry name" value="MFS general substrate transporter like domains"/>
    <property type="match status" value="2"/>
</dbReference>
<evidence type="ECO:0000256" key="7">
    <source>
        <dbReference type="ARBA" id="ARBA00023136"/>
    </source>
</evidence>
<protein>
    <submittedName>
        <fullName evidence="10">MFS transporter, PPP family, 3-phenylpropionic acid transporter</fullName>
    </submittedName>
</protein>
<name>A0A1G6GKC3_9BACI</name>
<dbReference type="EMBL" id="FMYI01000001">
    <property type="protein sequence ID" value="SDB82482.1"/>
    <property type="molecule type" value="Genomic_DNA"/>
</dbReference>
<keyword evidence="6 8" id="KW-1133">Transmembrane helix</keyword>
<feature type="transmembrane region" description="Helical" evidence="8">
    <location>
        <begin position="74"/>
        <end position="107"/>
    </location>
</feature>
<feature type="transmembrane region" description="Helical" evidence="8">
    <location>
        <begin position="202"/>
        <end position="219"/>
    </location>
</feature>
<keyword evidence="4" id="KW-0997">Cell inner membrane</keyword>
<evidence type="ECO:0000256" key="2">
    <source>
        <dbReference type="ARBA" id="ARBA00022448"/>
    </source>
</evidence>
<evidence type="ECO:0000313" key="10">
    <source>
        <dbReference type="EMBL" id="SDB82482.1"/>
    </source>
</evidence>
<dbReference type="InterPro" id="IPR026032">
    <property type="entry name" value="HcaT-like"/>
</dbReference>
<accession>A0A1G6GKC3</accession>
<dbReference type="InterPro" id="IPR036259">
    <property type="entry name" value="MFS_trans_sf"/>
</dbReference>
<keyword evidence="7 8" id="KW-0472">Membrane</keyword>
<sequence>MNNQTSLVPLKMLLFSFHGANTMVVSFLPLLLTYRGLSGQEIGFILAIGPTISIIAQPFWGFMSDKYQTMQKILIITAIGLVVSSAIFFQMTTFLLIFIFAIFFYFFQSSIGPLADSLAQRRAHMLGIPFGSIRTWGSIGFAINALLVGELIDWVGVQYLVIPYVFMASIVLIVSFRLADVEVKAKPVQLGDVRILLKNHRLLLYLLMLLLVTITHRANDNYIGLYISELGGRDSLVGWSWFMGVVSEALVFAFAGKWFRKFHPLIFMVGAALIYATRWFLYGYFTEPLGIVAFQFMHGLSFGVFYLAAFQYVSRLIPEKLQATGHLLFTTVFFGISGIVASLGGGYVLDTFGGTTLYYILGIMATTGSVLIILYHAAFSKY</sequence>
<keyword evidence="3" id="KW-1003">Cell membrane</keyword>
<evidence type="ECO:0000256" key="1">
    <source>
        <dbReference type="ARBA" id="ARBA00004429"/>
    </source>
</evidence>
<evidence type="ECO:0000313" key="11">
    <source>
        <dbReference type="Proteomes" id="UP000242949"/>
    </source>
</evidence>
<proteinExistence type="predicted"/>
<dbReference type="OrthoDB" id="1650886at2"/>
<feature type="domain" description="Major facilitator superfamily associated" evidence="9">
    <location>
        <begin position="9"/>
        <end position="359"/>
    </location>
</feature>
<keyword evidence="5 8" id="KW-0812">Transmembrane</keyword>
<dbReference type="InterPro" id="IPR024989">
    <property type="entry name" value="MFS_assoc_dom"/>
</dbReference>
<feature type="transmembrane region" description="Helical" evidence="8">
    <location>
        <begin position="325"/>
        <end position="345"/>
    </location>
</feature>
<keyword evidence="11" id="KW-1185">Reference proteome</keyword>
<keyword evidence="2" id="KW-0813">Transport</keyword>
<feature type="transmembrane region" description="Helical" evidence="8">
    <location>
        <begin position="161"/>
        <end position="181"/>
    </location>
</feature>
<evidence type="ECO:0000256" key="6">
    <source>
        <dbReference type="ARBA" id="ARBA00022989"/>
    </source>
</evidence>
<feature type="transmembrane region" description="Helical" evidence="8">
    <location>
        <begin position="265"/>
        <end position="285"/>
    </location>
</feature>
<dbReference type="PANTHER" id="PTHR23522:SF10">
    <property type="entry name" value="3-PHENYLPROPIONIC ACID TRANSPORTER-RELATED"/>
    <property type="match status" value="1"/>
</dbReference>
<organism evidence="10 11">
    <name type="scientific">Pelagirhabdus alkalitolerans</name>
    <dbReference type="NCBI Taxonomy" id="1612202"/>
    <lineage>
        <taxon>Bacteria</taxon>
        <taxon>Bacillati</taxon>
        <taxon>Bacillota</taxon>
        <taxon>Bacilli</taxon>
        <taxon>Bacillales</taxon>
        <taxon>Bacillaceae</taxon>
        <taxon>Pelagirhabdus</taxon>
    </lineage>
</organism>
<dbReference type="PIRSF" id="PIRSF004925">
    <property type="entry name" value="HcaT"/>
    <property type="match status" value="1"/>
</dbReference>
<gene>
    <name evidence="10" type="ORF">SAMN05421734_101219</name>
</gene>
<feature type="transmembrane region" description="Helical" evidence="8">
    <location>
        <begin position="239"/>
        <end position="258"/>
    </location>
</feature>
<feature type="transmembrane region" description="Helical" evidence="8">
    <location>
        <begin position="357"/>
        <end position="378"/>
    </location>
</feature>
<dbReference type="PANTHER" id="PTHR23522">
    <property type="entry name" value="BLL5896 PROTEIN"/>
    <property type="match status" value="1"/>
</dbReference>
<evidence type="ECO:0000256" key="8">
    <source>
        <dbReference type="SAM" id="Phobius"/>
    </source>
</evidence>
<evidence type="ECO:0000256" key="5">
    <source>
        <dbReference type="ARBA" id="ARBA00022692"/>
    </source>
</evidence>
<feature type="transmembrane region" description="Helical" evidence="8">
    <location>
        <begin position="12"/>
        <end position="32"/>
    </location>
</feature>
<feature type="transmembrane region" description="Helical" evidence="8">
    <location>
        <begin position="44"/>
        <end position="62"/>
    </location>
</feature>
<dbReference type="GO" id="GO:0030395">
    <property type="term" value="F:lactose binding"/>
    <property type="evidence" value="ECO:0007669"/>
    <property type="project" value="TreeGrafter"/>
</dbReference>
<feature type="transmembrane region" description="Helical" evidence="8">
    <location>
        <begin position="291"/>
        <end position="313"/>
    </location>
</feature>
<comment type="subcellular location">
    <subcellularLocation>
        <location evidence="1">Cell inner membrane</location>
        <topology evidence="1">Multi-pass membrane protein</topology>
    </subcellularLocation>
</comment>
<dbReference type="STRING" id="1612202.SAMN05421734_101219"/>
<dbReference type="Proteomes" id="UP000242949">
    <property type="component" value="Unassembled WGS sequence"/>
</dbReference>
<evidence type="ECO:0000256" key="4">
    <source>
        <dbReference type="ARBA" id="ARBA00022519"/>
    </source>
</evidence>
<dbReference type="AlphaFoldDB" id="A0A1G6GKC3"/>
<reference evidence="11" key="1">
    <citation type="submission" date="2016-09" db="EMBL/GenBank/DDBJ databases">
        <authorList>
            <person name="Varghese N."/>
            <person name="Submissions S."/>
        </authorList>
    </citation>
    <scope>NUCLEOTIDE SEQUENCE [LARGE SCALE GENOMIC DNA]</scope>
    <source>
        <strain evidence="11">S5</strain>
    </source>
</reference>
<dbReference type="SUPFAM" id="SSF103473">
    <property type="entry name" value="MFS general substrate transporter"/>
    <property type="match status" value="1"/>
</dbReference>
<dbReference type="GO" id="GO:0005886">
    <property type="term" value="C:plasma membrane"/>
    <property type="evidence" value="ECO:0007669"/>
    <property type="project" value="UniProtKB-SubCell"/>
</dbReference>
<dbReference type="RefSeq" id="WP_090792001.1">
    <property type="nucleotide sequence ID" value="NZ_FMYI01000001.1"/>
</dbReference>